<keyword evidence="2" id="KW-1133">Transmembrane helix</keyword>
<feature type="compositionally biased region" description="Polar residues" evidence="1">
    <location>
        <begin position="355"/>
        <end position="365"/>
    </location>
</feature>
<dbReference type="EMBL" id="LJSN01000001">
    <property type="protein sequence ID" value="PNE43441.1"/>
    <property type="molecule type" value="Genomic_DNA"/>
</dbReference>
<dbReference type="RefSeq" id="WP_146051014.1">
    <property type="nucleotide sequence ID" value="NZ_LJSN01000001.1"/>
</dbReference>
<dbReference type="Pfam" id="PF01476">
    <property type="entry name" value="LysM"/>
    <property type="match status" value="1"/>
</dbReference>
<name>A0A2N8PR31_STRNR</name>
<dbReference type="Gene3D" id="3.10.350.10">
    <property type="entry name" value="LysM domain"/>
    <property type="match status" value="2"/>
</dbReference>
<dbReference type="InterPro" id="IPR005158">
    <property type="entry name" value="BTAD"/>
</dbReference>
<feature type="compositionally biased region" description="Low complexity" evidence="1">
    <location>
        <begin position="314"/>
        <end position="328"/>
    </location>
</feature>
<keyword evidence="5" id="KW-1185">Reference proteome</keyword>
<comment type="caution">
    <text evidence="4">The sequence shown here is derived from an EMBL/GenBank/DDBJ whole genome shotgun (WGS) entry which is preliminary data.</text>
</comment>
<dbReference type="SMART" id="SM01043">
    <property type="entry name" value="BTAD"/>
    <property type="match status" value="1"/>
</dbReference>
<gene>
    <name evidence="4" type="ORF">AOB60_00465</name>
</gene>
<dbReference type="CDD" id="cd00118">
    <property type="entry name" value="LysM"/>
    <property type="match status" value="1"/>
</dbReference>
<feature type="transmembrane region" description="Helical" evidence="2">
    <location>
        <begin position="66"/>
        <end position="90"/>
    </location>
</feature>
<feature type="compositionally biased region" description="Low complexity" evidence="1">
    <location>
        <begin position="149"/>
        <end position="162"/>
    </location>
</feature>
<sequence length="1092" mass="114422">MPSVPQRSCVPRRAGAVVRAVVSLVVLAAAVVGLPVGLAAGTPLVWAGGRDALTHLLSRPDTGAAALVVLLAVAWLAWAQFTLSVLVEIVAQVRGRVVRPRWSLALSQRAAATLIGSIVVLLPTGTALAAPASAHAASAHPTPGPSRAPAPQAAATAATRVSQPDHKAVDAVRPQAQRTYTVREVRPAESLWGIAEKELGSGELWTAIAELNEGRAMPDGAIFHAEGFLQPGWVLRLPQTAHQRDQPRSDAARSVVVHEGQTLSDIAEQQLGDAAQYPRIFEANRNAPLAGGGRFTNPDLIYPGQQLTVPSPTGDAADSAQPAPSPGGLHRPAPDQNSPGAHRDRDPQTLPHSGGNASPRPQQPNRPVGPSSAAPTHPEDTAPPTTRPSPTAAPGSSRPATGSASPSVPDASKPSHQASNGIGAQQLVGIGALLAATLTGGLGLKRVLQRRRRKVGETIAMPEEASTLEQALTAAAAPGSVQLLDSAARTLHHHLREKGTPLPALRGARVTGRTVELLPDDPSTPPLPPFAAGAEGWWTLPEDAQLLDADQAREVPAPWPGLVTIGSDPDGDLLLVNLPQTRTLLIEGTDADVRRVVRAIAMEAATCSWSDRTEILTVGLGEELSTLLPHGRVRAVPHLRAATRDLGEILLEQHQAADSEAEPLPWLLICAAQAEEQAAWDLADAVASARGLPVALVLPAAHTAACFPEADVLQANATPQPCSALSSDVVIQHVTDEDYAQFITDLRTAEEPARPAEGPWRNVPEPTDDLEPDEPLGSATPFAAIAASAGPATVHLLPVQPPADHAAAQEANGDEGRAPATVVTLRKNSDVDEPAGVVAASAGSADPDAPQVQVLGPVAMTGIDASGHGAKLASLAALLYFKPGRGTEALCQAMDPASPWSKATLQSRMSELRSRLGADAKGDLYFPRAVNATYRLSRAVRCDWVDFQHLAEQGLALGPQRGLVKLEEALDLVQGRPFEGGDHAWAAPLLQEMLTRITDVAHTIATWRLGGQSKDLDAARRAITVGLDVDDTAELLYQGWMRIEHAAGNRAGIHKAVEKLQVVNRRLDVSMLPASEALIEKLLASPAHAEVM</sequence>
<feature type="domain" description="LysM" evidence="3">
    <location>
        <begin position="253"/>
        <end position="309"/>
    </location>
</feature>
<dbReference type="InterPro" id="IPR052196">
    <property type="entry name" value="Bact_Kbp"/>
</dbReference>
<feature type="region of interest" description="Disordered" evidence="1">
    <location>
        <begin position="291"/>
        <end position="419"/>
    </location>
</feature>
<reference evidence="5" key="1">
    <citation type="submission" date="2015-09" db="EMBL/GenBank/DDBJ databases">
        <authorList>
            <person name="Graham D.E."/>
            <person name="Mahan K.M."/>
            <person name="Klingeman D.M."/>
            <person name="Fida T."/>
            <person name="Giannone R.J."/>
            <person name="Hettich R.L."/>
            <person name="Parry R.J."/>
            <person name="Spain J.C."/>
        </authorList>
    </citation>
    <scope>NUCLEOTIDE SEQUENCE [LARGE SCALE GENOMIC DNA]</scope>
    <source>
        <strain evidence="5">JCM 4701</strain>
    </source>
</reference>
<evidence type="ECO:0000313" key="5">
    <source>
        <dbReference type="Proteomes" id="UP000236047"/>
    </source>
</evidence>
<feature type="region of interest" description="Disordered" evidence="1">
    <location>
        <begin position="749"/>
        <end position="778"/>
    </location>
</feature>
<dbReference type="PANTHER" id="PTHR34700">
    <property type="entry name" value="POTASSIUM BINDING PROTEIN KBP"/>
    <property type="match status" value="1"/>
</dbReference>
<dbReference type="Proteomes" id="UP000236047">
    <property type="component" value="Unassembled WGS sequence"/>
</dbReference>
<dbReference type="PROSITE" id="PS51782">
    <property type="entry name" value="LYSM"/>
    <property type="match status" value="1"/>
</dbReference>
<dbReference type="InterPro" id="IPR036779">
    <property type="entry name" value="LysM_dom_sf"/>
</dbReference>
<dbReference type="AlphaFoldDB" id="A0A2N8PR31"/>
<dbReference type="SMART" id="SM00257">
    <property type="entry name" value="LysM"/>
    <property type="match status" value="1"/>
</dbReference>
<evidence type="ECO:0000256" key="2">
    <source>
        <dbReference type="SAM" id="Phobius"/>
    </source>
</evidence>
<evidence type="ECO:0000259" key="3">
    <source>
        <dbReference type="PROSITE" id="PS51782"/>
    </source>
</evidence>
<feature type="region of interest" description="Disordered" evidence="1">
    <location>
        <begin position="133"/>
        <end position="173"/>
    </location>
</feature>
<organism evidence="4 5">
    <name type="scientific">Streptomyces noursei</name>
    <name type="common">Streptomyces albulus</name>
    <dbReference type="NCBI Taxonomy" id="1971"/>
    <lineage>
        <taxon>Bacteria</taxon>
        <taxon>Bacillati</taxon>
        <taxon>Actinomycetota</taxon>
        <taxon>Actinomycetes</taxon>
        <taxon>Kitasatosporales</taxon>
        <taxon>Streptomycetaceae</taxon>
        <taxon>Streptomyces</taxon>
    </lineage>
</organism>
<proteinExistence type="predicted"/>
<feature type="transmembrane region" description="Helical" evidence="2">
    <location>
        <begin position="21"/>
        <end position="46"/>
    </location>
</feature>
<feature type="compositionally biased region" description="Low complexity" evidence="1">
    <location>
        <begin position="382"/>
        <end position="401"/>
    </location>
</feature>
<keyword evidence="2" id="KW-0472">Membrane</keyword>
<dbReference type="PANTHER" id="PTHR34700:SF4">
    <property type="entry name" value="PHAGE-LIKE ELEMENT PBSX PROTEIN XKDP"/>
    <property type="match status" value="1"/>
</dbReference>
<evidence type="ECO:0000256" key="1">
    <source>
        <dbReference type="SAM" id="MobiDB-lite"/>
    </source>
</evidence>
<feature type="transmembrane region" description="Helical" evidence="2">
    <location>
        <begin position="111"/>
        <end position="130"/>
    </location>
</feature>
<protein>
    <recommendedName>
        <fullName evidence="3">LysM domain-containing protein</fullName>
    </recommendedName>
</protein>
<keyword evidence="2" id="KW-0812">Transmembrane</keyword>
<dbReference type="InterPro" id="IPR018392">
    <property type="entry name" value="LysM"/>
</dbReference>
<evidence type="ECO:0000313" key="4">
    <source>
        <dbReference type="EMBL" id="PNE43441.1"/>
    </source>
</evidence>
<accession>A0A2N8PR31</accession>